<dbReference type="InterPro" id="IPR001138">
    <property type="entry name" value="Zn2Cys6_DnaBD"/>
</dbReference>
<proteinExistence type="predicted"/>
<evidence type="ECO:0000313" key="5">
    <source>
        <dbReference type="EMBL" id="KAF2496533.1"/>
    </source>
</evidence>
<evidence type="ECO:0000259" key="4">
    <source>
        <dbReference type="PROSITE" id="PS50048"/>
    </source>
</evidence>
<sequence>MATRYGGTACRTCRRQGRKCDKVVPACGSCVKKRIECEGYVLRWAGLASRGKNAGRQIPVMENTAIHQKKQSKGTRRKLQRNRSAQNEIFDASRPLEQPETPLLCESRDENPSTNTFSMDEDVPGANTDYYMWNRMGIDRASVEASQTNTRSAVLEFTNFAQMPGLFEDDLDYGTTLQHNDAYIGDRADTILLPTIRTSSLLLGSGLEEEEAESSSLASVATPTRPLDFFNIPHDMRFLLSYHLLEVAPKMSVDNNAILNPYREYILPLAHQSQTLLYACGALAACHYNVRLSNEMFHYESLKYRGKAMSLLQEDLYCEERARNPATLATILMLTMTDVCLGGVAKFDTHFQGAKKLIELRGAERTPDSFVEQSLAWLDTMAAASHARRPVFSTEDIESFTYYSSQQWSHDVIPCPLDQFEIVHKIVDLYKEQEDPGHPTREILEEVSHLKQLMLTRQMHTDRGPQWLHLTEAYRHAIVLYMLRLFHSSDDEDEVEWLAHSVFYHAKQCQPSTGYADQLLWPLFHAALEIKDDRKRAWVRERARLMQLSGGFRNVESAMKILEKVWSGDRPTNYMDLMDGTDAENLLLI</sequence>
<dbReference type="PANTHER" id="PTHR37534">
    <property type="entry name" value="TRANSCRIPTIONAL ACTIVATOR PROTEIN UGA3"/>
    <property type="match status" value="1"/>
</dbReference>
<organism evidence="5 6">
    <name type="scientific">Lophium mytilinum</name>
    <dbReference type="NCBI Taxonomy" id="390894"/>
    <lineage>
        <taxon>Eukaryota</taxon>
        <taxon>Fungi</taxon>
        <taxon>Dikarya</taxon>
        <taxon>Ascomycota</taxon>
        <taxon>Pezizomycotina</taxon>
        <taxon>Dothideomycetes</taxon>
        <taxon>Pleosporomycetidae</taxon>
        <taxon>Mytilinidiales</taxon>
        <taxon>Mytilinidiaceae</taxon>
        <taxon>Lophium</taxon>
    </lineage>
</organism>
<dbReference type="Gene3D" id="4.10.240.10">
    <property type="entry name" value="Zn(2)-C6 fungal-type DNA-binding domain"/>
    <property type="match status" value="1"/>
</dbReference>
<dbReference type="SUPFAM" id="SSF57701">
    <property type="entry name" value="Zn2/Cys6 DNA-binding domain"/>
    <property type="match status" value="1"/>
</dbReference>
<evidence type="ECO:0000256" key="3">
    <source>
        <dbReference type="SAM" id="MobiDB-lite"/>
    </source>
</evidence>
<feature type="region of interest" description="Disordered" evidence="3">
    <location>
        <begin position="67"/>
        <end position="123"/>
    </location>
</feature>
<dbReference type="GO" id="GO:0000981">
    <property type="term" value="F:DNA-binding transcription factor activity, RNA polymerase II-specific"/>
    <property type="evidence" value="ECO:0007669"/>
    <property type="project" value="InterPro"/>
</dbReference>
<dbReference type="PANTHER" id="PTHR37534:SF46">
    <property type="entry name" value="ZN(II)2CYS6 TRANSCRIPTION FACTOR (EUROFUNG)"/>
    <property type="match status" value="1"/>
</dbReference>
<dbReference type="Proteomes" id="UP000799750">
    <property type="component" value="Unassembled WGS sequence"/>
</dbReference>
<dbReference type="Pfam" id="PF11951">
    <property type="entry name" value="Fungal_trans_2"/>
    <property type="match status" value="1"/>
</dbReference>
<comment type="subcellular location">
    <subcellularLocation>
        <location evidence="1">Nucleus</location>
    </subcellularLocation>
</comment>
<dbReference type="GO" id="GO:0008270">
    <property type="term" value="F:zinc ion binding"/>
    <property type="evidence" value="ECO:0007669"/>
    <property type="project" value="InterPro"/>
</dbReference>
<dbReference type="CDD" id="cd00067">
    <property type="entry name" value="GAL4"/>
    <property type="match status" value="1"/>
</dbReference>
<dbReference type="AlphaFoldDB" id="A0A6A6QY16"/>
<feature type="compositionally biased region" description="Basic residues" evidence="3">
    <location>
        <begin position="67"/>
        <end position="81"/>
    </location>
</feature>
<dbReference type="InterPro" id="IPR036864">
    <property type="entry name" value="Zn2-C6_fun-type_DNA-bd_sf"/>
</dbReference>
<keyword evidence="2" id="KW-0539">Nucleus</keyword>
<dbReference type="Pfam" id="PF00172">
    <property type="entry name" value="Zn_clus"/>
    <property type="match status" value="1"/>
</dbReference>
<accession>A0A6A6QY16</accession>
<evidence type="ECO:0000256" key="1">
    <source>
        <dbReference type="ARBA" id="ARBA00004123"/>
    </source>
</evidence>
<name>A0A6A6QY16_9PEZI</name>
<dbReference type="OrthoDB" id="2015447at2759"/>
<evidence type="ECO:0000313" key="6">
    <source>
        <dbReference type="Proteomes" id="UP000799750"/>
    </source>
</evidence>
<dbReference type="SMART" id="SM00066">
    <property type="entry name" value="GAL4"/>
    <property type="match status" value="1"/>
</dbReference>
<protein>
    <recommendedName>
        <fullName evidence="4">Zn(2)-C6 fungal-type domain-containing protein</fullName>
    </recommendedName>
</protein>
<dbReference type="InterPro" id="IPR021858">
    <property type="entry name" value="Fun_TF"/>
</dbReference>
<keyword evidence="6" id="KW-1185">Reference proteome</keyword>
<feature type="domain" description="Zn(2)-C6 fungal-type" evidence="4">
    <location>
        <begin position="9"/>
        <end position="37"/>
    </location>
</feature>
<dbReference type="EMBL" id="MU004187">
    <property type="protein sequence ID" value="KAF2496533.1"/>
    <property type="molecule type" value="Genomic_DNA"/>
</dbReference>
<dbReference type="GO" id="GO:0005634">
    <property type="term" value="C:nucleus"/>
    <property type="evidence" value="ECO:0007669"/>
    <property type="project" value="UniProtKB-SubCell"/>
</dbReference>
<dbReference type="PROSITE" id="PS50048">
    <property type="entry name" value="ZN2_CY6_FUNGAL_2"/>
    <property type="match status" value="1"/>
</dbReference>
<evidence type="ECO:0000256" key="2">
    <source>
        <dbReference type="ARBA" id="ARBA00023242"/>
    </source>
</evidence>
<gene>
    <name evidence="5" type="ORF">BU16DRAFT_580652</name>
</gene>
<reference evidence="5" key="1">
    <citation type="journal article" date="2020" name="Stud. Mycol.">
        <title>101 Dothideomycetes genomes: a test case for predicting lifestyles and emergence of pathogens.</title>
        <authorList>
            <person name="Haridas S."/>
            <person name="Albert R."/>
            <person name="Binder M."/>
            <person name="Bloem J."/>
            <person name="Labutti K."/>
            <person name="Salamov A."/>
            <person name="Andreopoulos B."/>
            <person name="Baker S."/>
            <person name="Barry K."/>
            <person name="Bills G."/>
            <person name="Bluhm B."/>
            <person name="Cannon C."/>
            <person name="Castanera R."/>
            <person name="Culley D."/>
            <person name="Daum C."/>
            <person name="Ezra D."/>
            <person name="Gonzalez J."/>
            <person name="Henrissat B."/>
            <person name="Kuo A."/>
            <person name="Liang C."/>
            <person name="Lipzen A."/>
            <person name="Lutzoni F."/>
            <person name="Magnuson J."/>
            <person name="Mondo S."/>
            <person name="Nolan M."/>
            <person name="Ohm R."/>
            <person name="Pangilinan J."/>
            <person name="Park H.-J."/>
            <person name="Ramirez L."/>
            <person name="Alfaro M."/>
            <person name="Sun H."/>
            <person name="Tritt A."/>
            <person name="Yoshinaga Y."/>
            <person name="Zwiers L.-H."/>
            <person name="Turgeon B."/>
            <person name="Goodwin S."/>
            <person name="Spatafora J."/>
            <person name="Crous P."/>
            <person name="Grigoriev I."/>
        </authorList>
    </citation>
    <scope>NUCLEOTIDE SEQUENCE</scope>
    <source>
        <strain evidence="5">CBS 269.34</strain>
    </source>
</reference>